<dbReference type="Gene3D" id="3.90.1210.10">
    <property type="entry name" value="Antifreeze-like/N-acetylneuraminic acid synthase C-terminal domain"/>
    <property type="match status" value="1"/>
</dbReference>
<organism evidence="3 4">
    <name type="scientific">Silvanigrella aquatica</name>
    <dbReference type="NCBI Taxonomy" id="1915309"/>
    <lineage>
        <taxon>Bacteria</taxon>
        <taxon>Pseudomonadati</taxon>
        <taxon>Bdellovibrionota</taxon>
        <taxon>Oligoflexia</taxon>
        <taxon>Silvanigrellales</taxon>
        <taxon>Silvanigrellaceae</taxon>
        <taxon>Silvanigrella</taxon>
    </lineage>
</organism>
<dbReference type="NCBIfam" id="TIGR03177">
    <property type="entry name" value="pilus_cpaB"/>
    <property type="match status" value="1"/>
</dbReference>
<protein>
    <submittedName>
        <fullName evidence="3">Flp pilus assembly protein CpaB</fullName>
    </submittedName>
</protein>
<feature type="transmembrane region" description="Helical" evidence="1">
    <location>
        <begin position="25"/>
        <end position="43"/>
    </location>
</feature>
<dbReference type="CDD" id="cd11614">
    <property type="entry name" value="SAF_CpaB_FlgA_like"/>
    <property type="match status" value="1"/>
</dbReference>
<evidence type="ECO:0000313" key="3">
    <source>
        <dbReference type="EMBL" id="APJ04077.1"/>
    </source>
</evidence>
<dbReference type="Pfam" id="PF08666">
    <property type="entry name" value="SAF"/>
    <property type="match status" value="1"/>
</dbReference>
<reference evidence="3 4" key="1">
    <citation type="submission" date="2016-10" db="EMBL/GenBank/DDBJ databases">
        <title>Silvanigrella aquatica sp. nov., isolated from a freshwater lake located in the Black Forest, Germany, description of Silvanigrellaceae fam. nov., Silvanigrellales ord. nov., reclassification of the order Bdellovibrionales in the class Oligoflexia, reclassification of the families Bacteriovoracaceae and Halobacteriovoraceae in the new order Bacteriovoracales ord. nov., and reclassification of the family Pseudobacteriovoracaceae in the order Oligoflexiales.</title>
        <authorList>
            <person name="Hahn M.W."/>
            <person name="Schmidt J."/>
            <person name="Koll U."/>
            <person name="Rohde M."/>
            <person name="Verbag S."/>
            <person name="Pitt A."/>
            <person name="Nakai R."/>
            <person name="Naganuma T."/>
            <person name="Lang E."/>
        </authorList>
    </citation>
    <scope>NUCLEOTIDE SEQUENCE [LARGE SCALE GENOMIC DNA]</scope>
    <source>
        <strain evidence="3 4">MWH-Nonnen-W8red</strain>
    </source>
</reference>
<feature type="domain" description="SAF" evidence="2">
    <location>
        <begin position="59"/>
        <end position="123"/>
    </location>
</feature>
<proteinExistence type="predicted"/>
<dbReference type="EMBL" id="CP017834">
    <property type="protein sequence ID" value="APJ04077.1"/>
    <property type="molecule type" value="Genomic_DNA"/>
</dbReference>
<keyword evidence="1" id="KW-0812">Transmembrane</keyword>
<keyword evidence="1" id="KW-0472">Membrane</keyword>
<sequence>MSFEIQWKENEKQENQNRDESKNKYLIAVTLALFITLFQFFLFKSINYFSNSSINHNLYPVLVANKNIKLGQLIAESDLKLIEMNLGESKTQFILNDEINSYIGKAAIVPLNENTPLLKNSFMSAFQKNSLPDKIPVGKRLYVLDLDFGSIGSLLRVGDKIDLIAYLDIPKFGKATENILTDVQIVGIGDQLEERGKSRHANSISFYIYPEEVKIISFMKQYAKFSVSLRNPNDSSSQSGEAMTLNKFIEDERIQKIIKNDSFQFIQGKKDHP</sequence>
<evidence type="ECO:0000259" key="2">
    <source>
        <dbReference type="SMART" id="SM00858"/>
    </source>
</evidence>
<keyword evidence="1" id="KW-1133">Transmembrane helix</keyword>
<dbReference type="InterPro" id="IPR013974">
    <property type="entry name" value="SAF"/>
</dbReference>
<keyword evidence="4" id="KW-1185">Reference proteome</keyword>
<dbReference type="STRING" id="1915309.AXG55_09225"/>
<accession>A0A1L4D1K6</accession>
<evidence type="ECO:0000256" key="1">
    <source>
        <dbReference type="SAM" id="Phobius"/>
    </source>
</evidence>
<dbReference type="SMART" id="SM00858">
    <property type="entry name" value="SAF"/>
    <property type="match status" value="1"/>
</dbReference>
<evidence type="ECO:0000313" key="4">
    <source>
        <dbReference type="Proteomes" id="UP000184731"/>
    </source>
</evidence>
<dbReference type="Proteomes" id="UP000184731">
    <property type="component" value="Chromosome"/>
</dbReference>
<dbReference type="InterPro" id="IPR017592">
    <property type="entry name" value="Pilus_assmbl_Flp-typ_CpaB"/>
</dbReference>
<dbReference type="KEGG" id="saqi:AXG55_09225"/>
<name>A0A1L4D1K6_9BACT</name>
<gene>
    <name evidence="3" type="ORF">AXG55_09225</name>
</gene>
<dbReference type="AlphaFoldDB" id="A0A1L4D1K6"/>
<dbReference type="RefSeq" id="WP_233231108.1">
    <property type="nucleotide sequence ID" value="NZ_CP017834.1"/>
</dbReference>